<evidence type="ECO:0000313" key="4">
    <source>
        <dbReference type="Proteomes" id="UP000727962"/>
    </source>
</evidence>
<keyword evidence="2" id="KW-0067">ATP-binding</keyword>
<dbReference type="GO" id="GO:0016020">
    <property type="term" value="C:membrane"/>
    <property type="evidence" value="ECO:0007669"/>
    <property type="project" value="TreeGrafter"/>
</dbReference>
<evidence type="ECO:0000313" key="3">
    <source>
        <dbReference type="EMBL" id="MBI1756078.1"/>
    </source>
</evidence>
<dbReference type="Proteomes" id="UP000727962">
    <property type="component" value="Unassembled WGS sequence"/>
</dbReference>
<dbReference type="EMBL" id="JACOSL010000022">
    <property type="protein sequence ID" value="MBI1756078.1"/>
    <property type="molecule type" value="Genomic_DNA"/>
</dbReference>
<sequence>MLSNGKNVAPQPIENKLRALPHVQEAVVLGDGMEFCCALIVPAFDGVRAALGLPPGARLSESAEARALIKREIDGVNKTLASFELVKKFMLLDAMFTIESGELTPTLKVKRKVVRERYASLIEGMRG</sequence>
<dbReference type="PANTHER" id="PTHR43272:SF33">
    <property type="entry name" value="AMP-BINDING DOMAIN-CONTAINING PROTEIN-RELATED"/>
    <property type="match status" value="1"/>
</dbReference>
<gene>
    <name evidence="3" type="ORF">HYR64_03115</name>
</gene>
<dbReference type="SUPFAM" id="SSF56801">
    <property type="entry name" value="Acetyl-CoA synthetase-like"/>
    <property type="match status" value="1"/>
</dbReference>
<dbReference type="Gene3D" id="3.30.300.30">
    <property type="match status" value="1"/>
</dbReference>
<accession>A0A931LTX9</accession>
<comment type="caution">
    <text evidence="3">The sequence shown here is derived from an EMBL/GenBank/DDBJ whole genome shotgun (WGS) entry which is preliminary data.</text>
</comment>
<protein>
    <recommendedName>
        <fullName evidence="5">Long-chain fatty acid--CoA ligase</fullName>
    </recommendedName>
</protein>
<proteinExistence type="predicted"/>
<keyword evidence="1" id="KW-0547">Nucleotide-binding</keyword>
<organism evidence="3 4">
    <name type="scientific">Fimbriimonas ginsengisoli</name>
    <dbReference type="NCBI Taxonomy" id="1005039"/>
    <lineage>
        <taxon>Bacteria</taxon>
        <taxon>Bacillati</taxon>
        <taxon>Armatimonadota</taxon>
        <taxon>Fimbriimonadia</taxon>
        <taxon>Fimbriimonadales</taxon>
        <taxon>Fimbriimonadaceae</taxon>
        <taxon>Fimbriimonas</taxon>
    </lineage>
</organism>
<evidence type="ECO:0000256" key="1">
    <source>
        <dbReference type="ARBA" id="ARBA00022741"/>
    </source>
</evidence>
<dbReference type="InterPro" id="IPR045851">
    <property type="entry name" value="AMP-bd_C_sf"/>
</dbReference>
<dbReference type="GO" id="GO:0004467">
    <property type="term" value="F:long-chain fatty acid-CoA ligase activity"/>
    <property type="evidence" value="ECO:0007669"/>
    <property type="project" value="TreeGrafter"/>
</dbReference>
<dbReference type="GO" id="GO:0005524">
    <property type="term" value="F:ATP binding"/>
    <property type="evidence" value="ECO:0007669"/>
    <property type="project" value="UniProtKB-KW"/>
</dbReference>
<name>A0A931LTX9_FIMGI</name>
<evidence type="ECO:0000256" key="2">
    <source>
        <dbReference type="ARBA" id="ARBA00022840"/>
    </source>
</evidence>
<dbReference type="AlphaFoldDB" id="A0A931LTX9"/>
<evidence type="ECO:0008006" key="5">
    <source>
        <dbReference type="Google" id="ProtNLM"/>
    </source>
</evidence>
<dbReference type="Pfam" id="PF23562">
    <property type="entry name" value="AMP-binding_C_3"/>
    <property type="match status" value="1"/>
</dbReference>
<reference evidence="3" key="1">
    <citation type="submission" date="2020-07" db="EMBL/GenBank/DDBJ databases">
        <title>Huge and variable diversity of episymbiotic CPR bacteria and DPANN archaea in groundwater ecosystems.</title>
        <authorList>
            <person name="He C.Y."/>
            <person name="Keren R."/>
            <person name="Whittaker M."/>
            <person name="Farag I.F."/>
            <person name="Doudna J."/>
            <person name="Cate J.H.D."/>
            <person name="Banfield J.F."/>
        </authorList>
    </citation>
    <scope>NUCLEOTIDE SEQUENCE</scope>
    <source>
        <strain evidence="3">NC_groundwater_17_Pr7_B-0.1um_64_12</strain>
    </source>
</reference>
<dbReference type="PANTHER" id="PTHR43272">
    <property type="entry name" value="LONG-CHAIN-FATTY-ACID--COA LIGASE"/>
    <property type="match status" value="1"/>
</dbReference>